<evidence type="ECO:0000259" key="1">
    <source>
        <dbReference type="PROSITE" id="PS50943"/>
    </source>
</evidence>
<proteinExistence type="predicted"/>
<dbReference type="Proteomes" id="UP000434036">
    <property type="component" value="Unassembled WGS sequence"/>
</dbReference>
<comment type="caution">
    <text evidence="2">The sequence shown here is derived from an EMBL/GenBank/DDBJ whole genome shotgun (WGS) entry which is preliminary data.</text>
</comment>
<organism evidence="2 3">
    <name type="scientific">Copranaerobaculum intestinale</name>
    <dbReference type="NCBI Taxonomy" id="2692629"/>
    <lineage>
        <taxon>Bacteria</taxon>
        <taxon>Bacillati</taxon>
        <taxon>Bacillota</taxon>
        <taxon>Erysipelotrichia</taxon>
        <taxon>Erysipelotrichales</taxon>
        <taxon>Erysipelotrichaceae</taxon>
        <taxon>Copranaerobaculum</taxon>
    </lineage>
</organism>
<dbReference type="InterPro" id="IPR010982">
    <property type="entry name" value="Lambda_DNA-bd_dom_sf"/>
</dbReference>
<name>A0A6N8U2B8_9FIRM</name>
<dbReference type="SUPFAM" id="SSF47413">
    <property type="entry name" value="lambda repressor-like DNA-binding domains"/>
    <property type="match status" value="1"/>
</dbReference>
<protein>
    <submittedName>
        <fullName evidence="2">Helix-turn-helix domain-containing protein</fullName>
    </submittedName>
</protein>
<dbReference type="Pfam" id="PF01381">
    <property type="entry name" value="HTH_3"/>
    <property type="match status" value="1"/>
</dbReference>
<dbReference type="CDD" id="cd00093">
    <property type="entry name" value="HTH_XRE"/>
    <property type="match status" value="1"/>
</dbReference>
<dbReference type="GO" id="GO:0003677">
    <property type="term" value="F:DNA binding"/>
    <property type="evidence" value="ECO:0007669"/>
    <property type="project" value="InterPro"/>
</dbReference>
<evidence type="ECO:0000313" key="3">
    <source>
        <dbReference type="Proteomes" id="UP000434036"/>
    </source>
</evidence>
<dbReference type="RefSeq" id="WP_160623918.1">
    <property type="nucleotide sequence ID" value="NZ_WUUQ01000001.1"/>
</dbReference>
<gene>
    <name evidence="2" type="ORF">GSF08_00490</name>
</gene>
<dbReference type="SMART" id="SM00530">
    <property type="entry name" value="HTH_XRE"/>
    <property type="match status" value="1"/>
</dbReference>
<sequence>MTKAGDVIFRKLEELDITQVEFAKRMNISRSSLNGYLHNERQIPFDLLVKISQELEISLDNIYHLQPKADDRMMSEREYEIIREYRKLSDDKREHAHEAFMKILKITNQT</sequence>
<accession>A0A6N8U2B8</accession>
<feature type="domain" description="HTH cro/C1-type" evidence="1">
    <location>
        <begin position="13"/>
        <end position="62"/>
    </location>
</feature>
<dbReference type="EMBL" id="WUUQ01000001">
    <property type="protein sequence ID" value="MXQ72418.1"/>
    <property type="molecule type" value="Genomic_DNA"/>
</dbReference>
<evidence type="ECO:0000313" key="2">
    <source>
        <dbReference type="EMBL" id="MXQ72418.1"/>
    </source>
</evidence>
<keyword evidence="3" id="KW-1185">Reference proteome</keyword>
<dbReference type="InterPro" id="IPR001387">
    <property type="entry name" value="Cro/C1-type_HTH"/>
</dbReference>
<dbReference type="PROSITE" id="PS50943">
    <property type="entry name" value="HTH_CROC1"/>
    <property type="match status" value="1"/>
</dbReference>
<dbReference type="Gene3D" id="1.10.260.40">
    <property type="entry name" value="lambda repressor-like DNA-binding domains"/>
    <property type="match status" value="1"/>
</dbReference>
<reference evidence="2 3" key="1">
    <citation type="submission" date="2019-12" db="EMBL/GenBank/DDBJ databases">
        <authorList>
            <person name="Yang R."/>
        </authorList>
    </citation>
    <scope>NUCLEOTIDE SEQUENCE [LARGE SCALE GENOMIC DNA]</scope>
    <source>
        <strain evidence="2 3">DONG20-135</strain>
    </source>
</reference>
<reference evidence="2 3" key="2">
    <citation type="submission" date="2020-01" db="EMBL/GenBank/DDBJ databases">
        <title>Clostridiaceae sp. nov. isolated from the gut of human by culturomics.</title>
        <authorList>
            <person name="Chang Y."/>
        </authorList>
    </citation>
    <scope>NUCLEOTIDE SEQUENCE [LARGE SCALE GENOMIC DNA]</scope>
    <source>
        <strain evidence="2 3">DONG20-135</strain>
    </source>
</reference>
<dbReference type="AlphaFoldDB" id="A0A6N8U2B8"/>